<dbReference type="Gene3D" id="3.30.300.30">
    <property type="match status" value="1"/>
</dbReference>
<dbReference type="RefSeq" id="WP_205006957.1">
    <property type="nucleotide sequence ID" value="NZ_CBCRXA010000011.1"/>
</dbReference>
<keyword evidence="3" id="KW-0436">Ligase</keyword>
<comment type="caution">
    <text evidence="3">The sequence shown here is derived from an EMBL/GenBank/DDBJ whole genome shotgun (WGS) entry which is preliminary data.</text>
</comment>
<accession>A0ABS2Q9V3</accession>
<evidence type="ECO:0000313" key="4">
    <source>
        <dbReference type="Proteomes" id="UP000823201"/>
    </source>
</evidence>
<dbReference type="EC" id="6.2.1.3" evidence="3"/>
<proteinExistence type="predicted"/>
<dbReference type="InterPro" id="IPR045851">
    <property type="entry name" value="AMP-bd_C_sf"/>
</dbReference>
<evidence type="ECO:0000259" key="2">
    <source>
        <dbReference type="Pfam" id="PF00501"/>
    </source>
</evidence>
<dbReference type="PANTHER" id="PTHR43272:SF52">
    <property type="entry name" value="AMP-DEPENDENT SYNTHETASE_LIGASE DOMAIN-CONTAINING PROTEIN"/>
    <property type="match status" value="1"/>
</dbReference>
<gene>
    <name evidence="3" type="ORF">JOC27_001844</name>
</gene>
<dbReference type="PANTHER" id="PTHR43272">
    <property type="entry name" value="LONG-CHAIN-FATTY-ACID--COA LIGASE"/>
    <property type="match status" value="1"/>
</dbReference>
<evidence type="ECO:0000313" key="3">
    <source>
        <dbReference type="EMBL" id="MBM7658391.1"/>
    </source>
</evidence>
<protein>
    <submittedName>
        <fullName evidence="3">Long-chain acyl-CoA synthetase</fullName>
        <ecNumber evidence="3">6.2.1.3</ecNumber>
    </submittedName>
</protein>
<dbReference type="InterPro" id="IPR042099">
    <property type="entry name" value="ANL_N_sf"/>
</dbReference>
<dbReference type="Proteomes" id="UP000823201">
    <property type="component" value="Unassembled WGS sequence"/>
</dbReference>
<feature type="domain" description="AMP-dependent synthetase/ligase" evidence="2">
    <location>
        <begin position="22"/>
        <end position="400"/>
    </location>
</feature>
<dbReference type="EMBL" id="JAFBEV010000016">
    <property type="protein sequence ID" value="MBM7658391.1"/>
    <property type="molecule type" value="Genomic_DNA"/>
</dbReference>
<keyword evidence="4" id="KW-1185">Reference proteome</keyword>
<comment type="catalytic activity">
    <reaction evidence="1">
        <text>a long-chain fatty acid + ATP + CoA = a long-chain fatty acyl-CoA + AMP + diphosphate</text>
        <dbReference type="Rhea" id="RHEA:15421"/>
        <dbReference type="ChEBI" id="CHEBI:30616"/>
        <dbReference type="ChEBI" id="CHEBI:33019"/>
        <dbReference type="ChEBI" id="CHEBI:57287"/>
        <dbReference type="ChEBI" id="CHEBI:57560"/>
        <dbReference type="ChEBI" id="CHEBI:83139"/>
        <dbReference type="ChEBI" id="CHEBI:456215"/>
        <dbReference type="EC" id="6.2.1.3"/>
    </reaction>
    <physiologicalReaction direction="left-to-right" evidence="1">
        <dbReference type="Rhea" id="RHEA:15422"/>
    </physiologicalReaction>
</comment>
<dbReference type="InterPro" id="IPR000873">
    <property type="entry name" value="AMP-dep_synth/lig_dom"/>
</dbReference>
<dbReference type="Gene3D" id="3.40.50.12780">
    <property type="entry name" value="N-terminal domain of ligase-like"/>
    <property type="match status" value="1"/>
</dbReference>
<reference evidence="3 4" key="1">
    <citation type="submission" date="2021-01" db="EMBL/GenBank/DDBJ databases">
        <title>Genomic Encyclopedia of Type Strains, Phase IV (KMG-IV): sequencing the most valuable type-strain genomes for metagenomic binning, comparative biology and taxonomic classification.</title>
        <authorList>
            <person name="Goeker M."/>
        </authorList>
    </citation>
    <scope>NUCLEOTIDE SEQUENCE [LARGE SCALE GENOMIC DNA]</scope>
    <source>
        <strain evidence="3 4">DSM 100968</strain>
    </source>
</reference>
<evidence type="ECO:0000256" key="1">
    <source>
        <dbReference type="ARBA" id="ARBA00024484"/>
    </source>
</evidence>
<dbReference type="InterPro" id="IPR020845">
    <property type="entry name" value="AMP-binding_CS"/>
</dbReference>
<dbReference type="GO" id="GO:0004467">
    <property type="term" value="F:long-chain fatty acid-CoA ligase activity"/>
    <property type="evidence" value="ECO:0007669"/>
    <property type="project" value="UniProtKB-EC"/>
</dbReference>
<organism evidence="3 4">
    <name type="scientific">Sporolactobacillus spathodeae</name>
    <dbReference type="NCBI Taxonomy" id="1465502"/>
    <lineage>
        <taxon>Bacteria</taxon>
        <taxon>Bacillati</taxon>
        <taxon>Bacillota</taxon>
        <taxon>Bacilli</taxon>
        <taxon>Bacillales</taxon>
        <taxon>Sporolactobacillaceae</taxon>
        <taxon>Sporolactobacillus</taxon>
    </lineage>
</organism>
<name>A0ABS2Q9V3_9BACL</name>
<sequence length="550" mass="61367">MITKRLNKATNYLNFRELLYSSAQKYAKRPAFQIKIGNGNYQNITYSQLKDEYRALSTHFLNLHLFGKRIAVIGKNSYRWGLHYLCAATVGVVVAIDHELSPEDMRDFISSADCSAVCADSEILEHLKPFIKSDLLLLPLQENIPTMPADDSRIDTLSINENEMSILIFTSGTTGNSKGVCLSQKNICSNIFSTSRIVKITSHDKTLSILPLHHTYECTLNCLLILSRGACIAYADSLNAIRHNIQEYSPTILVVVPALLELLDKRIQATITKGCPEKYQSKFKKASISESFRNLPILLRLVIRKKVKKALGGKMYTFIVGAADLSPTVVADFQALGFRVLQGYGLTECAPLLAANNDFYFNARSTGVAIPGVELIIDNPNEFGVGEILAKGDNIMSGYYNDPVATANAFRNGFFRTGDLGCMDKDGALYIKGRMKNVIITANGKNIYPEELEARLLEKTFISEALILSGNYRHGETCVKAKIFPNFKQITEIIGHLPTKEEIDAIVKSIVDEVNNKMPSYKHIKVFEILEKEFEKTTTKKIIRYGTNLA</sequence>
<dbReference type="Pfam" id="PF00501">
    <property type="entry name" value="AMP-binding"/>
    <property type="match status" value="1"/>
</dbReference>
<dbReference type="PROSITE" id="PS00455">
    <property type="entry name" value="AMP_BINDING"/>
    <property type="match status" value="1"/>
</dbReference>
<dbReference type="Pfam" id="PF23562">
    <property type="entry name" value="AMP-binding_C_3"/>
    <property type="match status" value="1"/>
</dbReference>
<dbReference type="SUPFAM" id="SSF56801">
    <property type="entry name" value="Acetyl-CoA synthetase-like"/>
    <property type="match status" value="1"/>
</dbReference>